<dbReference type="InterPro" id="IPR003034">
    <property type="entry name" value="SAP_dom"/>
</dbReference>
<evidence type="ECO:0000313" key="2">
    <source>
        <dbReference type="EMBL" id="MPN05088.1"/>
    </source>
</evidence>
<comment type="caution">
    <text evidence="2">The sequence shown here is derived from an EMBL/GenBank/DDBJ whole genome shotgun (WGS) entry which is preliminary data.</text>
</comment>
<sequence length="141" mass="16199">MVRTEEGLLPGHIVMLWLMEVSSITNEFIAPQYFEYRYGVEAEEAKRLLVDKGYADYCGARESLPLLNAEVLKRLLKGKELPLSGKKEELLKRVQDNFSQEELEGLITLRRCVITAEGTEALDRHRDIIKRHGMKAMYASK</sequence>
<organism evidence="2">
    <name type="scientific">bioreactor metagenome</name>
    <dbReference type="NCBI Taxonomy" id="1076179"/>
    <lineage>
        <taxon>unclassified sequences</taxon>
        <taxon>metagenomes</taxon>
        <taxon>ecological metagenomes</taxon>
    </lineage>
</organism>
<feature type="domain" description="SAP" evidence="1">
    <location>
        <begin position="64"/>
        <end position="98"/>
    </location>
</feature>
<name>A0A645ESU5_9ZZZZ</name>
<dbReference type="SUPFAM" id="SSF68906">
    <property type="entry name" value="SAP domain"/>
    <property type="match status" value="1"/>
</dbReference>
<dbReference type="Pfam" id="PF02037">
    <property type="entry name" value="SAP"/>
    <property type="match status" value="1"/>
</dbReference>
<protein>
    <recommendedName>
        <fullName evidence="1">SAP domain-containing protein</fullName>
    </recommendedName>
</protein>
<reference evidence="2" key="1">
    <citation type="submission" date="2019-08" db="EMBL/GenBank/DDBJ databases">
        <authorList>
            <person name="Kucharzyk K."/>
            <person name="Murdoch R.W."/>
            <person name="Higgins S."/>
            <person name="Loffler F."/>
        </authorList>
    </citation>
    <scope>NUCLEOTIDE SEQUENCE</scope>
</reference>
<proteinExistence type="predicted"/>
<dbReference type="InterPro" id="IPR036361">
    <property type="entry name" value="SAP_dom_sf"/>
</dbReference>
<accession>A0A645ESU5</accession>
<dbReference type="AlphaFoldDB" id="A0A645ESU5"/>
<gene>
    <name evidence="2" type="ORF">SDC9_152338</name>
</gene>
<dbReference type="EMBL" id="VSSQ01050998">
    <property type="protein sequence ID" value="MPN05088.1"/>
    <property type="molecule type" value="Genomic_DNA"/>
</dbReference>
<evidence type="ECO:0000259" key="1">
    <source>
        <dbReference type="PROSITE" id="PS50800"/>
    </source>
</evidence>
<dbReference type="PROSITE" id="PS50800">
    <property type="entry name" value="SAP"/>
    <property type="match status" value="1"/>
</dbReference>